<gene>
    <name evidence="3" type="ORF">SDC9_86395</name>
</gene>
<feature type="domain" description="DUF3658" evidence="2">
    <location>
        <begin position="159"/>
        <end position="258"/>
    </location>
</feature>
<dbReference type="Pfam" id="PF12395">
    <property type="entry name" value="DUF3658"/>
    <property type="match status" value="1"/>
</dbReference>
<feature type="domain" description="DUF1835" evidence="1">
    <location>
        <begin position="3"/>
        <end position="130"/>
    </location>
</feature>
<dbReference type="InterPro" id="IPR014973">
    <property type="entry name" value="DUF1835"/>
</dbReference>
<accession>A0A644ZFX9</accession>
<dbReference type="InterPro" id="IPR022123">
    <property type="entry name" value="DUF3658"/>
</dbReference>
<evidence type="ECO:0000259" key="2">
    <source>
        <dbReference type="Pfam" id="PF12395"/>
    </source>
</evidence>
<evidence type="ECO:0000259" key="1">
    <source>
        <dbReference type="Pfam" id="PF08874"/>
    </source>
</evidence>
<dbReference type="Pfam" id="PF08874">
    <property type="entry name" value="DUF1835"/>
    <property type="match status" value="1"/>
</dbReference>
<dbReference type="AlphaFoldDB" id="A0A644ZFX9"/>
<dbReference type="EMBL" id="VSSQ01008760">
    <property type="protein sequence ID" value="MPM39760.1"/>
    <property type="molecule type" value="Genomic_DNA"/>
</dbReference>
<reference evidence="3" key="1">
    <citation type="submission" date="2019-08" db="EMBL/GenBank/DDBJ databases">
        <authorList>
            <person name="Kucharzyk K."/>
            <person name="Murdoch R.W."/>
            <person name="Higgins S."/>
            <person name="Loffler F."/>
        </authorList>
    </citation>
    <scope>NUCLEOTIDE SEQUENCE</scope>
</reference>
<organism evidence="3">
    <name type="scientific">bioreactor metagenome</name>
    <dbReference type="NCBI Taxonomy" id="1076179"/>
    <lineage>
        <taxon>unclassified sequences</taxon>
        <taxon>metagenomes</taxon>
        <taxon>ecological metagenomes</taxon>
    </lineage>
</organism>
<evidence type="ECO:0008006" key="4">
    <source>
        <dbReference type="Google" id="ProtNLM"/>
    </source>
</evidence>
<sequence>MLEVLFGESGAACMKIAIEKGVISGSSEKVICLALMLDIGDIKEKIDSSYRHNLIFDMYTQNGYDNDEDTLKELKKAGKYYTDEYKRLINYVLNGEAIRIWYSNAPYEMCGFYYICDLLKDIGTEIFAIKLPDYIKIDDIVVSFQSLEEVGPEQYKTLINYQRRISEIELKMFSNAWLMLVEENSALRVVVNGRLIGVCEDFYDNLIYKHIGYEPIKEVRLIGNILGFYQLGVKDWWYASRIDCMIENNKIKVIEDHDNKYERIISKL</sequence>
<protein>
    <recommendedName>
        <fullName evidence="4">DUF1835 domain-containing protein</fullName>
    </recommendedName>
</protein>
<proteinExistence type="predicted"/>
<name>A0A644ZFX9_9ZZZZ</name>
<comment type="caution">
    <text evidence="3">The sequence shown here is derived from an EMBL/GenBank/DDBJ whole genome shotgun (WGS) entry which is preliminary data.</text>
</comment>
<evidence type="ECO:0000313" key="3">
    <source>
        <dbReference type="EMBL" id="MPM39760.1"/>
    </source>
</evidence>